<dbReference type="GO" id="GO:0005524">
    <property type="term" value="F:ATP binding"/>
    <property type="evidence" value="ECO:0007669"/>
    <property type="project" value="InterPro"/>
</dbReference>
<dbReference type="GO" id="GO:0009898">
    <property type="term" value="C:cytoplasmic side of plasma membrane"/>
    <property type="evidence" value="ECO:0007669"/>
    <property type="project" value="TreeGrafter"/>
</dbReference>
<organism evidence="3 4">
    <name type="scientific">Streptomyces albiflavescens</name>
    <dbReference type="NCBI Taxonomy" id="1623582"/>
    <lineage>
        <taxon>Bacteria</taxon>
        <taxon>Bacillati</taxon>
        <taxon>Actinomycetota</taxon>
        <taxon>Actinomycetes</taxon>
        <taxon>Kitasatosporales</taxon>
        <taxon>Streptomycetaceae</taxon>
        <taxon>Streptomyces</taxon>
    </lineage>
</organism>
<evidence type="ECO:0000256" key="1">
    <source>
        <dbReference type="SAM" id="MobiDB-lite"/>
    </source>
</evidence>
<protein>
    <recommendedName>
        <fullName evidence="2">Protein kinase domain-containing protein</fullName>
    </recommendedName>
</protein>
<feature type="compositionally biased region" description="Gly residues" evidence="1">
    <location>
        <begin position="1"/>
        <end position="37"/>
    </location>
</feature>
<dbReference type="InterPro" id="IPR027417">
    <property type="entry name" value="P-loop_NTPase"/>
</dbReference>
<feature type="region of interest" description="Disordered" evidence="1">
    <location>
        <begin position="107"/>
        <end position="151"/>
    </location>
</feature>
<dbReference type="SUPFAM" id="SSF52540">
    <property type="entry name" value="P-loop containing nucleoside triphosphate hydrolases"/>
    <property type="match status" value="1"/>
</dbReference>
<dbReference type="PROSITE" id="PS50011">
    <property type="entry name" value="PROTEIN_KINASE_DOM"/>
    <property type="match status" value="1"/>
</dbReference>
<dbReference type="SUPFAM" id="SSF56112">
    <property type="entry name" value="Protein kinase-like (PK-like)"/>
    <property type="match status" value="1"/>
</dbReference>
<sequence>MPGGGWKPGGSGPEGDGDRGQGGPGDGSGPSHPGGPGDLADSGNGMSRDLRPGTPGVRSGRGEPSVLPPLSGLGRLAGHELSIHELLDTLWLAARLPAGAGAPLASALAADSAPPPGRGAADTSRPADGTAPAERGSPAPAAPAQPPPPAQLLGALHAAAAARSAPEFADLAAPVPRGAPGEGALPVRVPEEKALGADELRLSRSLRLLKQPQPGPLKREFDEEATASAMAETGLPDVVTRPARQRWLDLALLIDDGISMLLWRRLAMELRALLERLGAFRDIRVHGLDTRSAGAPLLRSRPFDPHSPLLPPASVVDPSGGTLVLVISDGVGACWRDGRLHATLERWAHQGPTAIMHALPSHMWDGSGIRSEPWLVTTRRRGAANDTWEVADPLLPPGLGDEFPGVPVPVLEPYPPAVAAWARLVASPGGSTELPLLAPLQATAARHGADTRGGGAADAVLRFRDAASPQAYRLAAHLAAVSPLTVPVMRLVQAAVPWRADTAHLAEVFLGGLMRQVDPVDERMPAQHRRFGFPSDAQEILLDTASPIDLLRTTRAVTERLRTLVGRSPDFPAWLAHPSGTGELLPGTRPFAWLEDRLLTHLGAKPMALAPPQTTEYEAVRLPSGLETAPSWLPLRLQDLHSLGPYNLLQRDGTGGKPTAYIGEDEDGQRVLLRVSYSFASPVARELLDVERRALRRMDGMYAPAVVRSDLDGATPWLALRLDTLSGGLPAPTLRAVLETAGAQPGTPLFTWLGWNLARAVTRCHHKGIVHGALTPGTVLVTESTLHLIGWTSARIDGAWSASTPSTPAGSPYRAPEVTYWGESRIAAGDVYSLGCILLQAATGRAWPWYEGEALRRSPELAELDESIRELLLRCVEPEPAGRPTAREVADAFGELLPDGVEWEDVERDADASDDAVAPEPEAAEYEEDHRDQWIETIRAPLLHPLRIALVGVKDGVGCTTTTMVLGAVLADQRQERVLAIDADRHTGSQVRIGNRVFRNTLASLSDLAESLHDVRHFEDLQLFLSPHRSGLHVLANDSVSRTSAVGQYTDYDFRRVARTTQTYFDLTLVDSDKFTPAVLKESDRVVIVSRADPAGVTQAQQAMDRLVTLNMPDKVREAVVVLNHSRPAAGWTLDSVSIMGLSSRCRGVVNVPRDNHLNMGSTVELSWLTPDAYKAYLRLASLLLGPRSMFP</sequence>
<feature type="domain" description="Protein kinase" evidence="2">
    <location>
        <begin position="646"/>
        <end position="897"/>
    </location>
</feature>
<dbReference type="InterPro" id="IPR047738">
    <property type="entry name" value="SAV_2336-like_N"/>
</dbReference>
<dbReference type="Gene3D" id="3.40.50.300">
    <property type="entry name" value="P-loop containing nucleotide triphosphate hydrolases"/>
    <property type="match status" value="1"/>
</dbReference>
<keyword evidence="4" id="KW-1185">Reference proteome</keyword>
<evidence type="ECO:0000259" key="2">
    <source>
        <dbReference type="PROSITE" id="PS50011"/>
    </source>
</evidence>
<dbReference type="InterPro" id="IPR000719">
    <property type="entry name" value="Prot_kinase_dom"/>
</dbReference>
<dbReference type="SMART" id="SM00220">
    <property type="entry name" value="S_TKc"/>
    <property type="match status" value="1"/>
</dbReference>
<feature type="region of interest" description="Disordered" evidence="1">
    <location>
        <begin position="1"/>
        <end position="69"/>
    </location>
</feature>
<dbReference type="GO" id="GO:0051782">
    <property type="term" value="P:negative regulation of cell division"/>
    <property type="evidence" value="ECO:0007669"/>
    <property type="project" value="TreeGrafter"/>
</dbReference>
<proteinExistence type="predicted"/>
<dbReference type="AlphaFoldDB" id="A0A917YG59"/>
<dbReference type="PANTHER" id="PTHR43384:SF14">
    <property type="entry name" value="ESX-1 SECRETION-ASSOCIATED PROTEIN ESPI"/>
    <property type="match status" value="1"/>
</dbReference>
<gene>
    <name evidence="3" type="ORF">GCM10011579_096380</name>
</gene>
<dbReference type="InterPro" id="IPR011009">
    <property type="entry name" value="Kinase-like_dom_sf"/>
</dbReference>
<dbReference type="Proteomes" id="UP000600365">
    <property type="component" value="Unassembled WGS sequence"/>
</dbReference>
<name>A0A917YG59_9ACTN</name>
<dbReference type="Gene3D" id="1.10.510.10">
    <property type="entry name" value="Transferase(Phosphotransferase) domain 1"/>
    <property type="match status" value="1"/>
</dbReference>
<dbReference type="NCBIfam" id="NF041121">
    <property type="entry name" value="SAV_2336_NTERM"/>
    <property type="match status" value="1"/>
</dbReference>
<dbReference type="EMBL" id="BMMM01000033">
    <property type="protein sequence ID" value="GGN95667.1"/>
    <property type="molecule type" value="Genomic_DNA"/>
</dbReference>
<dbReference type="Pfam" id="PF00069">
    <property type="entry name" value="Pkinase"/>
    <property type="match status" value="1"/>
</dbReference>
<reference evidence="3 4" key="1">
    <citation type="journal article" date="2014" name="Int. J. Syst. Evol. Microbiol.">
        <title>Complete genome sequence of Corynebacterium casei LMG S-19264T (=DSM 44701T), isolated from a smear-ripened cheese.</title>
        <authorList>
            <consortium name="US DOE Joint Genome Institute (JGI-PGF)"/>
            <person name="Walter F."/>
            <person name="Albersmeier A."/>
            <person name="Kalinowski J."/>
            <person name="Ruckert C."/>
        </authorList>
    </citation>
    <scope>NUCLEOTIDE SEQUENCE [LARGE SCALE GENOMIC DNA]</scope>
    <source>
        <strain evidence="3 4">CGMCC 4.7111</strain>
    </source>
</reference>
<dbReference type="PANTHER" id="PTHR43384">
    <property type="entry name" value="SEPTUM SITE-DETERMINING PROTEIN MIND HOMOLOG, CHLOROPLASTIC-RELATED"/>
    <property type="match status" value="1"/>
</dbReference>
<comment type="caution">
    <text evidence="3">The sequence shown here is derived from an EMBL/GenBank/DDBJ whole genome shotgun (WGS) entry which is preliminary data.</text>
</comment>
<dbReference type="GO" id="GO:0005829">
    <property type="term" value="C:cytosol"/>
    <property type="evidence" value="ECO:0007669"/>
    <property type="project" value="TreeGrafter"/>
</dbReference>
<feature type="compositionally biased region" description="Pro residues" evidence="1">
    <location>
        <begin position="140"/>
        <end position="150"/>
    </location>
</feature>
<evidence type="ECO:0000313" key="3">
    <source>
        <dbReference type="EMBL" id="GGN95667.1"/>
    </source>
</evidence>
<accession>A0A917YG59</accession>
<evidence type="ECO:0000313" key="4">
    <source>
        <dbReference type="Proteomes" id="UP000600365"/>
    </source>
</evidence>
<dbReference type="GO" id="GO:0016887">
    <property type="term" value="F:ATP hydrolysis activity"/>
    <property type="evidence" value="ECO:0007669"/>
    <property type="project" value="TreeGrafter"/>
</dbReference>
<dbReference type="InterPro" id="IPR050625">
    <property type="entry name" value="ParA/MinD_ATPase"/>
</dbReference>
<dbReference type="GO" id="GO:0004672">
    <property type="term" value="F:protein kinase activity"/>
    <property type="evidence" value="ECO:0007669"/>
    <property type="project" value="InterPro"/>
</dbReference>